<evidence type="ECO:0000313" key="5">
    <source>
        <dbReference type="Proteomes" id="UP000093000"/>
    </source>
</evidence>
<feature type="region of interest" description="Disordered" evidence="1">
    <location>
        <begin position="216"/>
        <end position="258"/>
    </location>
</feature>
<evidence type="ECO:0000259" key="3">
    <source>
        <dbReference type="PROSITE" id="PS51061"/>
    </source>
</evidence>
<protein>
    <submittedName>
        <fullName evidence="4">G-patch and R3H domain-containing protein C30B4.02c</fullName>
    </submittedName>
</protein>
<dbReference type="OrthoDB" id="21470at2759"/>
<feature type="compositionally biased region" description="Basic residues" evidence="1">
    <location>
        <begin position="359"/>
        <end position="377"/>
    </location>
</feature>
<accession>A0A1C7NN12</accession>
<dbReference type="Proteomes" id="UP000093000">
    <property type="component" value="Unassembled WGS sequence"/>
</dbReference>
<dbReference type="PROSITE" id="PS51061">
    <property type="entry name" value="R3H"/>
    <property type="match status" value="1"/>
</dbReference>
<gene>
    <name evidence="4" type="ORF">A0J61_01580</name>
</gene>
<dbReference type="SUPFAM" id="SSF82708">
    <property type="entry name" value="R3H domain"/>
    <property type="match status" value="1"/>
</dbReference>
<evidence type="ECO:0000313" key="4">
    <source>
        <dbReference type="EMBL" id="OBZ90360.1"/>
    </source>
</evidence>
<keyword evidence="5" id="KW-1185">Reference proteome</keyword>
<dbReference type="PANTHER" id="PTHR14195">
    <property type="entry name" value="G PATCH DOMAIN CONTAINING PROTEIN 2"/>
    <property type="match status" value="1"/>
</dbReference>
<dbReference type="PROSITE" id="PS50174">
    <property type="entry name" value="G_PATCH"/>
    <property type="match status" value="1"/>
</dbReference>
<dbReference type="STRING" id="101091.A0A1C7NN12"/>
<dbReference type="InterPro" id="IPR036867">
    <property type="entry name" value="R3H_dom_sf"/>
</dbReference>
<dbReference type="Pfam" id="PF01585">
    <property type="entry name" value="G-patch"/>
    <property type="match status" value="1"/>
</dbReference>
<feature type="region of interest" description="Disordered" evidence="1">
    <location>
        <begin position="72"/>
        <end position="98"/>
    </location>
</feature>
<dbReference type="InterPro" id="IPR051189">
    <property type="entry name" value="Splicing_assoc_domain"/>
</dbReference>
<comment type="caution">
    <text evidence="4">The sequence shown here is derived from an EMBL/GenBank/DDBJ whole genome shotgun (WGS) entry which is preliminary data.</text>
</comment>
<dbReference type="Pfam" id="PF01424">
    <property type="entry name" value="R3H"/>
    <property type="match status" value="1"/>
</dbReference>
<feature type="region of interest" description="Disordered" evidence="1">
    <location>
        <begin position="355"/>
        <end position="388"/>
    </location>
</feature>
<dbReference type="SMART" id="SM00393">
    <property type="entry name" value="R3H"/>
    <property type="match status" value="1"/>
</dbReference>
<feature type="compositionally biased region" description="Basic residues" evidence="1">
    <location>
        <begin position="81"/>
        <end position="98"/>
    </location>
</feature>
<feature type="compositionally biased region" description="Acidic residues" evidence="1">
    <location>
        <begin position="219"/>
        <end position="258"/>
    </location>
</feature>
<dbReference type="InterPro" id="IPR001374">
    <property type="entry name" value="R3H_dom"/>
</dbReference>
<organism evidence="4 5">
    <name type="scientific">Choanephora cucurbitarum</name>
    <dbReference type="NCBI Taxonomy" id="101091"/>
    <lineage>
        <taxon>Eukaryota</taxon>
        <taxon>Fungi</taxon>
        <taxon>Fungi incertae sedis</taxon>
        <taxon>Mucoromycota</taxon>
        <taxon>Mucoromycotina</taxon>
        <taxon>Mucoromycetes</taxon>
        <taxon>Mucorales</taxon>
        <taxon>Mucorineae</taxon>
        <taxon>Choanephoraceae</taxon>
        <taxon>Choanephoroideae</taxon>
        <taxon>Choanephora</taxon>
    </lineage>
</organism>
<feature type="compositionally biased region" description="Gly residues" evidence="1">
    <location>
        <begin position="22"/>
        <end position="36"/>
    </location>
</feature>
<evidence type="ECO:0000259" key="2">
    <source>
        <dbReference type="PROSITE" id="PS50174"/>
    </source>
</evidence>
<dbReference type="InParanoid" id="A0A1C7NN12"/>
<feature type="domain" description="G-patch" evidence="2">
    <location>
        <begin position="541"/>
        <end position="584"/>
    </location>
</feature>
<dbReference type="GO" id="GO:0003676">
    <property type="term" value="F:nucleic acid binding"/>
    <property type="evidence" value="ECO:0007669"/>
    <property type="project" value="UniProtKB-UniRule"/>
</dbReference>
<reference evidence="4 5" key="1">
    <citation type="submission" date="2016-03" db="EMBL/GenBank/DDBJ databases">
        <title>Choanephora cucurbitarum.</title>
        <authorList>
            <person name="Min B."/>
            <person name="Park H."/>
            <person name="Park J.-H."/>
            <person name="Shin H.-D."/>
            <person name="Choi I.-G."/>
        </authorList>
    </citation>
    <scope>NUCLEOTIDE SEQUENCE [LARGE SCALE GENOMIC DNA]</scope>
    <source>
        <strain evidence="4 5">KUS-F28377</strain>
    </source>
</reference>
<dbReference type="SMART" id="SM00443">
    <property type="entry name" value="G_patch"/>
    <property type="match status" value="1"/>
</dbReference>
<feature type="compositionally biased region" description="Basic residues" evidence="1">
    <location>
        <begin position="1"/>
        <end position="21"/>
    </location>
</feature>
<feature type="domain" description="R3H" evidence="3">
    <location>
        <begin position="396"/>
        <end position="459"/>
    </location>
</feature>
<proteinExistence type="predicted"/>
<sequence>MPGRGKKGNNTRGARGGRGRGRGAYGGRGAFVGGGRGRNRHLIPSDMGFLYQLESNVHSFSDDFRIYGQFSSDESEEDIGKKKKKKHSAKPKAQIRHHPLYEDYEENRAGLGSSAAMAHQSKPVEQFAKGNSKYLRKVLFTKSSSVDLSQGNMSEQETLTESMSHLSVSDEVPFKKELWSRQTKKDKNTVITETVDYVEMASDYPLTVDDVQVVKEPLEDKEEEIDIESSEEEEEVDTEDKVDEESESDEEDDDDDDDDELLMMQDYLENAEFDIVHLDALLAQAAIEDALNEDVYDYDDLDNDAFIEENYLDFEESKMIEEARRVDPEIFEQSRKSALEDIPMGLKPGMRRWMEKKERREHRKQKKAEAKAHRKEKKQQFVPLSKKKKQINVDSSEQMLKIDQRLHEFVQDKTITSFQFAPMETHLRRQLHVLAAVYNLKSQSFGAGATRCTVVSKTPATNIPRDRRHIDRFLSDIQTNMNEQNRIIAKNKSLTDNKKKGKSKKNTSKNQSGSGTPKQNNPSPLLSHGTVVGSDAAPISESNVGHRMLAAMGWKQGEALGSKSDGILTPIEAVIRKKGRGLGH</sequence>
<name>A0A1C7NN12_9FUNG</name>
<dbReference type="EMBL" id="LUGH01000052">
    <property type="protein sequence ID" value="OBZ90360.1"/>
    <property type="molecule type" value="Genomic_DNA"/>
</dbReference>
<feature type="region of interest" description="Disordered" evidence="1">
    <location>
        <begin position="146"/>
        <end position="167"/>
    </location>
</feature>
<feature type="region of interest" description="Disordered" evidence="1">
    <location>
        <begin position="482"/>
        <end position="538"/>
    </location>
</feature>
<dbReference type="InterPro" id="IPR000467">
    <property type="entry name" value="G_patch_dom"/>
</dbReference>
<evidence type="ECO:0000256" key="1">
    <source>
        <dbReference type="SAM" id="MobiDB-lite"/>
    </source>
</evidence>
<feature type="region of interest" description="Disordered" evidence="1">
    <location>
        <begin position="1"/>
        <end position="38"/>
    </location>
</feature>
<dbReference type="AlphaFoldDB" id="A0A1C7NN12"/>
<dbReference type="CDD" id="cd02325">
    <property type="entry name" value="R3H"/>
    <property type="match status" value="1"/>
</dbReference>
<dbReference type="Gene3D" id="3.30.1370.50">
    <property type="entry name" value="R3H-like domain"/>
    <property type="match status" value="1"/>
</dbReference>